<dbReference type="GeneID" id="6081071"/>
<evidence type="ECO:0000313" key="1">
    <source>
        <dbReference type="EMBL" id="EDR03854.1"/>
    </source>
</evidence>
<keyword evidence="2" id="KW-1185">Reference proteome</keyword>
<evidence type="ECO:0000313" key="2">
    <source>
        <dbReference type="Proteomes" id="UP000001194"/>
    </source>
</evidence>
<dbReference type="KEGG" id="lbc:LACBIDRAFT_306597"/>
<protein>
    <submittedName>
        <fullName evidence="1">Predicted protein</fullName>
    </submittedName>
</protein>
<dbReference type="HOGENOM" id="CLU_2812827_0_0_1"/>
<dbReference type="Proteomes" id="UP000001194">
    <property type="component" value="Unassembled WGS sequence"/>
</dbReference>
<dbReference type="InParanoid" id="B0DNE2"/>
<organism evidence="2">
    <name type="scientific">Laccaria bicolor (strain S238N-H82 / ATCC MYA-4686)</name>
    <name type="common">Bicoloured deceiver</name>
    <name type="synonym">Laccaria laccata var. bicolor</name>
    <dbReference type="NCBI Taxonomy" id="486041"/>
    <lineage>
        <taxon>Eukaryota</taxon>
        <taxon>Fungi</taxon>
        <taxon>Dikarya</taxon>
        <taxon>Basidiomycota</taxon>
        <taxon>Agaricomycotina</taxon>
        <taxon>Agaricomycetes</taxon>
        <taxon>Agaricomycetidae</taxon>
        <taxon>Agaricales</taxon>
        <taxon>Agaricineae</taxon>
        <taxon>Hydnangiaceae</taxon>
        <taxon>Laccaria</taxon>
    </lineage>
</organism>
<gene>
    <name evidence="1" type="ORF">LACBIDRAFT_306597</name>
</gene>
<sequence>MIMSRPPTHEDDRWRMKMTALQDTSTFFHQSTPLPPSLPSPPSLYHSLPTTSLSITFHHTLPPLFNI</sequence>
<dbReference type="AlphaFoldDB" id="B0DNE2"/>
<dbReference type="EMBL" id="DS547121">
    <property type="protein sequence ID" value="EDR03854.1"/>
    <property type="molecule type" value="Genomic_DNA"/>
</dbReference>
<proteinExistence type="predicted"/>
<name>B0DNE2_LACBS</name>
<reference evidence="1 2" key="1">
    <citation type="journal article" date="2008" name="Nature">
        <title>The genome of Laccaria bicolor provides insights into mycorrhizal symbiosis.</title>
        <authorList>
            <person name="Martin F."/>
            <person name="Aerts A."/>
            <person name="Ahren D."/>
            <person name="Brun A."/>
            <person name="Danchin E.G.J."/>
            <person name="Duchaussoy F."/>
            <person name="Gibon J."/>
            <person name="Kohler A."/>
            <person name="Lindquist E."/>
            <person name="Pereda V."/>
            <person name="Salamov A."/>
            <person name="Shapiro H.J."/>
            <person name="Wuyts J."/>
            <person name="Blaudez D."/>
            <person name="Buee M."/>
            <person name="Brokstein P."/>
            <person name="Canbaeck B."/>
            <person name="Cohen D."/>
            <person name="Courty P.E."/>
            <person name="Coutinho P.M."/>
            <person name="Delaruelle C."/>
            <person name="Detter J.C."/>
            <person name="Deveau A."/>
            <person name="DiFazio S."/>
            <person name="Duplessis S."/>
            <person name="Fraissinet-Tachet L."/>
            <person name="Lucic E."/>
            <person name="Frey-Klett P."/>
            <person name="Fourrey C."/>
            <person name="Feussner I."/>
            <person name="Gay G."/>
            <person name="Grimwood J."/>
            <person name="Hoegger P.J."/>
            <person name="Jain P."/>
            <person name="Kilaru S."/>
            <person name="Labbe J."/>
            <person name="Lin Y.C."/>
            <person name="Legue V."/>
            <person name="Le Tacon F."/>
            <person name="Marmeisse R."/>
            <person name="Melayah D."/>
            <person name="Montanini B."/>
            <person name="Muratet M."/>
            <person name="Nehls U."/>
            <person name="Niculita-Hirzel H."/>
            <person name="Oudot-Le Secq M.P."/>
            <person name="Peter M."/>
            <person name="Quesneville H."/>
            <person name="Rajashekar B."/>
            <person name="Reich M."/>
            <person name="Rouhier N."/>
            <person name="Schmutz J."/>
            <person name="Yin T."/>
            <person name="Chalot M."/>
            <person name="Henrissat B."/>
            <person name="Kuees U."/>
            <person name="Lucas S."/>
            <person name="Van de Peer Y."/>
            <person name="Podila G.K."/>
            <person name="Polle A."/>
            <person name="Pukkila P.J."/>
            <person name="Richardson P.M."/>
            <person name="Rouze P."/>
            <person name="Sanders I.R."/>
            <person name="Stajich J.E."/>
            <person name="Tunlid A."/>
            <person name="Tuskan G."/>
            <person name="Grigoriev I.V."/>
        </authorList>
    </citation>
    <scope>NUCLEOTIDE SEQUENCE [LARGE SCALE GENOMIC DNA]</scope>
    <source>
        <strain evidence="2">S238N-H82 / ATCC MYA-4686</strain>
    </source>
</reference>
<dbReference type="RefSeq" id="XP_001885422.1">
    <property type="nucleotide sequence ID" value="XM_001885387.1"/>
</dbReference>
<accession>B0DNE2</accession>